<accession>A0A7I7UJT0</accession>
<evidence type="ECO:0000313" key="2">
    <source>
        <dbReference type="EMBL" id="BBY81131.1"/>
    </source>
</evidence>
<evidence type="ECO:0008006" key="4">
    <source>
        <dbReference type="Google" id="ProtNLM"/>
    </source>
</evidence>
<reference evidence="2 3" key="1">
    <citation type="journal article" date="2019" name="Emerg. Microbes Infect.">
        <title>Comprehensive subspecies identification of 175 nontuberculous mycobacteria species based on 7547 genomic profiles.</title>
        <authorList>
            <person name="Matsumoto Y."/>
            <person name="Kinjo T."/>
            <person name="Motooka D."/>
            <person name="Nabeya D."/>
            <person name="Jung N."/>
            <person name="Uechi K."/>
            <person name="Horii T."/>
            <person name="Iida T."/>
            <person name="Fujita J."/>
            <person name="Nakamura S."/>
        </authorList>
    </citation>
    <scope>NUCLEOTIDE SEQUENCE [LARGE SCALE GENOMIC DNA]</scope>
    <source>
        <strain evidence="2 3">JCM 6370</strain>
    </source>
</reference>
<dbReference type="AlphaFoldDB" id="A0A7I7UJT0"/>
<keyword evidence="3" id="KW-1185">Reference proteome</keyword>
<feature type="chain" id="PRO_5029877620" description="MPT63-like domain-containing protein" evidence="1">
    <location>
        <begin position="22"/>
        <end position="71"/>
    </location>
</feature>
<evidence type="ECO:0000256" key="1">
    <source>
        <dbReference type="SAM" id="SignalP"/>
    </source>
</evidence>
<gene>
    <name evidence="2" type="ORF">MPUL_22890</name>
</gene>
<evidence type="ECO:0000313" key="3">
    <source>
        <dbReference type="Proteomes" id="UP000467252"/>
    </source>
</evidence>
<feature type="signal peptide" evidence="1">
    <location>
        <begin position="1"/>
        <end position="21"/>
    </location>
</feature>
<dbReference type="Proteomes" id="UP000467252">
    <property type="component" value="Chromosome"/>
</dbReference>
<organism evidence="2 3">
    <name type="scientific">Mycolicibacterium pulveris</name>
    <name type="common">Mycobacterium pulveris</name>
    <dbReference type="NCBI Taxonomy" id="36813"/>
    <lineage>
        <taxon>Bacteria</taxon>
        <taxon>Bacillati</taxon>
        <taxon>Actinomycetota</taxon>
        <taxon>Actinomycetes</taxon>
        <taxon>Mycobacteriales</taxon>
        <taxon>Mycobacteriaceae</taxon>
        <taxon>Mycolicibacterium</taxon>
    </lineage>
</organism>
<sequence length="71" mass="7212">MLTVGAALTGLGVAGAGAAHADVEPTALAAHPANIQLSVDVPQIEGPVQLNIPQEFHGLYDSVDSGSYWDS</sequence>
<name>A0A7I7UJT0_MYCPV</name>
<proteinExistence type="predicted"/>
<dbReference type="EMBL" id="AP022599">
    <property type="protein sequence ID" value="BBY81131.1"/>
    <property type="molecule type" value="Genomic_DNA"/>
</dbReference>
<protein>
    <recommendedName>
        <fullName evidence="4">MPT63-like domain-containing protein</fullName>
    </recommendedName>
</protein>
<keyword evidence="1" id="KW-0732">Signal</keyword>